<dbReference type="GO" id="GO:0006526">
    <property type="term" value="P:L-arginine biosynthetic process"/>
    <property type="evidence" value="ECO:0007669"/>
    <property type="project" value="UniProtKB-UniRule"/>
</dbReference>
<evidence type="ECO:0000256" key="8">
    <source>
        <dbReference type="PROSITE-ProRule" id="PRU10010"/>
    </source>
</evidence>
<comment type="pathway">
    <text evidence="1 7">Amino-acid biosynthesis; L-arginine biosynthesis; N(2)-acetyl-L-ornithine from L-glutamate: step 3/4.</text>
</comment>
<comment type="catalytic activity">
    <reaction evidence="6 7">
        <text>N-acetyl-L-glutamate 5-semialdehyde + phosphate + NADP(+) = N-acetyl-L-glutamyl 5-phosphate + NADPH + H(+)</text>
        <dbReference type="Rhea" id="RHEA:21588"/>
        <dbReference type="ChEBI" id="CHEBI:15378"/>
        <dbReference type="ChEBI" id="CHEBI:29123"/>
        <dbReference type="ChEBI" id="CHEBI:43474"/>
        <dbReference type="ChEBI" id="CHEBI:57783"/>
        <dbReference type="ChEBI" id="CHEBI:57936"/>
        <dbReference type="ChEBI" id="CHEBI:58349"/>
        <dbReference type="EC" id="1.2.1.38"/>
    </reaction>
</comment>
<dbReference type="GO" id="GO:0070401">
    <property type="term" value="F:NADP+ binding"/>
    <property type="evidence" value="ECO:0007669"/>
    <property type="project" value="InterPro"/>
</dbReference>
<proteinExistence type="inferred from homology"/>
<dbReference type="EMBL" id="CP001739">
    <property type="protein sequence ID" value="ACZ08760.1"/>
    <property type="molecule type" value="Genomic_DNA"/>
</dbReference>
<dbReference type="UniPathway" id="UPA00068">
    <property type="reaction ID" value="UER00108"/>
</dbReference>
<dbReference type="Proteomes" id="UP000000845">
    <property type="component" value="Chromosome"/>
</dbReference>
<evidence type="ECO:0000256" key="2">
    <source>
        <dbReference type="ARBA" id="ARBA00022571"/>
    </source>
</evidence>
<keyword evidence="4 7" id="KW-0521">NADP</keyword>
<evidence type="ECO:0000259" key="9">
    <source>
        <dbReference type="SMART" id="SM00859"/>
    </source>
</evidence>
<dbReference type="SMART" id="SM00859">
    <property type="entry name" value="Semialdhyde_dh"/>
    <property type="match status" value="1"/>
</dbReference>
<dbReference type="STRING" id="526218.Sterm_1903"/>
<dbReference type="SUPFAM" id="SSF51735">
    <property type="entry name" value="NAD(P)-binding Rossmann-fold domains"/>
    <property type="match status" value="1"/>
</dbReference>
<dbReference type="InterPro" id="IPR050085">
    <property type="entry name" value="AGPR"/>
</dbReference>
<sequence>MIKVGLVGATGYAGQQLLWILNMHKETEIKFISSNSYEGKEISEVYGNYKKYFDKKLISQEEAGTKLDEIDVLFMALPHGMSEKLAGQALKSGVKVIDLGADFRLDDSETYEKWYKVKHENPEINKQAVYGLPELYREKIKESSIVAAPGCYPTSAILAAAPLLKKNLVKTENIIVDSKSGVSGAGRGLKTESLFTEVNENFKAYNLFMHRHTPEIEQEMGKAAGKEAGVIFTPHLLPINRGILSTLYLDMTEEITEEEIYKIYEEFYKDDYFVRISRELPEIKNIKNTNICEIGIRADIKKKKIIVVSVIDNLIKGAGGQAVQAMNIMFGLPETEGLDYLSMYV</sequence>
<dbReference type="AlphaFoldDB" id="D1AJ72"/>
<dbReference type="InterPro" id="IPR000534">
    <property type="entry name" value="Semialdehyde_DH_NAD-bd"/>
</dbReference>
<dbReference type="RefSeq" id="WP_012861354.1">
    <property type="nucleotide sequence ID" value="NC_013517.1"/>
</dbReference>
<dbReference type="Gene3D" id="3.40.50.720">
    <property type="entry name" value="NAD(P)-binding Rossmann-like Domain"/>
    <property type="match status" value="1"/>
</dbReference>
<evidence type="ECO:0000256" key="6">
    <source>
        <dbReference type="ARBA" id="ARBA00050557"/>
    </source>
</evidence>
<dbReference type="InterPro" id="IPR000706">
    <property type="entry name" value="AGPR_type-1"/>
</dbReference>
<evidence type="ECO:0000313" key="11">
    <source>
        <dbReference type="Proteomes" id="UP000000845"/>
    </source>
</evidence>
<dbReference type="EC" id="1.2.1.38" evidence="7"/>
<comment type="subcellular location">
    <subcellularLocation>
        <location evidence="7">Cytoplasm</location>
    </subcellularLocation>
</comment>
<dbReference type="HAMAP" id="MF_00150">
    <property type="entry name" value="ArgC_type1"/>
    <property type="match status" value="1"/>
</dbReference>
<organism evidence="10 11">
    <name type="scientific">Sebaldella termitidis (strain ATCC 33386 / NCTC 11300)</name>
    <dbReference type="NCBI Taxonomy" id="526218"/>
    <lineage>
        <taxon>Bacteria</taxon>
        <taxon>Fusobacteriati</taxon>
        <taxon>Fusobacteriota</taxon>
        <taxon>Fusobacteriia</taxon>
        <taxon>Fusobacteriales</taxon>
        <taxon>Leptotrichiaceae</taxon>
        <taxon>Sebaldella</taxon>
    </lineage>
</organism>
<dbReference type="InterPro" id="IPR058924">
    <property type="entry name" value="AGPR_dimerisation_dom"/>
</dbReference>
<reference evidence="10 11" key="2">
    <citation type="journal article" date="2010" name="Stand. Genomic Sci.">
        <title>Complete genome sequence of Sebaldella termitidis type strain (NCTC 11300).</title>
        <authorList>
            <person name="Harmon-Smith M."/>
            <person name="Celia L."/>
            <person name="Chertkov O."/>
            <person name="Lapidus A."/>
            <person name="Copeland A."/>
            <person name="Glavina Del Rio T."/>
            <person name="Nolan M."/>
            <person name="Lucas S."/>
            <person name="Tice H."/>
            <person name="Cheng J.F."/>
            <person name="Han C."/>
            <person name="Detter J.C."/>
            <person name="Bruce D."/>
            <person name="Goodwin L."/>
            <person name="Pitluck S."/>
            <person name="Pati A."/>
            <person name="Liolios K."/>
            <person name="Ivanova N."/>
            <person name="Mavromatis K."/>
            <person name="Mikhailova N."/>
            <person name="Chen A."/>
            <person name="Palaniappan K."/>
            <person name="Land M."/>
            <person name="Hauser L."/>
            <person name="Chang Y.J."/>
            <person name="Jeffries C.D."/>
            <person name="Brettin T."/>
            <person name="Goker M."/>
            <person name="Beck B."/>
            <person name="Bristow J."/>
            <person name="Eisen J.A."/>
            <person name="Markowitz V."/>
            <person name="Hugenholtz P."/>
            <person name="Kyrpides N.C."/>
            <person name="Klenk H.P."/>
            <person name="Chen F."/>
        </authorList>
    </citation>
    <scope>NUCLEOTIDE SEQUENCE [LARGE SCALE GENOMIC DNA]</scope>
    <source>
        <strain evidence="11">ATCC 33386 / NCTC 11300</strain>
    </source>
</reference>
<evidence type="ECO:0000256" key="4">
    <source>
        <dbReference type="ARBA" id="ARBA00022857"/>
    </source>
</evidence>
<dbReference type="CDD" id="cd17895">
    <property type="entry name" value="AGPR_1_N"/>
    <property type="match status" value="1"/>
</dbReference>
<dbReference type="HOGENOM" id="CLU_006384_0_1_0"/>
<gene>
    <name evidence="7" type="primary">argC</name>
    <name evidence="10" type="ordered locus">Sterm_1903</name>
</gene>
<dbReference type="FunFam" id="3.30.360.10:FF:000014">
    <property type="entry name" value="N-acetyl-gamma-glutamyl-phosphate reductase"/>
    <property type="match status" value="1"/>
</dbReference>
<dbReference type="InterPro" id="IPR036291">
    <property type="entry name" value="NAD(P)-bd_dom_sf"/>
</dbReference>
<keyword evidence="5 7" id="KW-0560">Oxidoreductase</keyword>
<dbReference type="KEGG" id="str:Sterm_1903"/>
<reference evidence="11" key="1">
    <citation type="submission" date="2009-09" db="EMBL/GenBank/DDBJ databases">
        <title>The complete chromosome of Sebaldella termitidis ATCC 33386.</title>
        <authorList>
            <consortium name="US DOE Joint Genome Institute (JGI-PGF)"/>
            <person name="Lucas S."/>
            <person name="Copeland A."/>
            <person name="Lapidus A."/>
            <person name="Glavina del Rio T."/>
            <person name="Dalin E."/>
            <person name="Tice H."/>
            <person name="Bruce D."/>
            <person name="Goodwin L."/>
            <person name="Pitluck S."/>
            <person name="Kyrpides N."/>
            <person name="Mavromatis K."/>
            <person name="Ivanova N."/>
            <person name="Mikhailova N."/>
            <person name="Sims D."/>
            <person name="Meincke L."/>
            <person name="Brettin T."/>
            <person name="Detter J.C."/>
            <person name="Han C."/>
            <person name="Larimer F."/>
            <person name="Land M."/>
            <person name="Hauser L."/>
            <person name="Markowitz V."/>
            <person name="Cheng J.F."/>
            <person name="Hugenholtz P."/>
            <person name="Woyke T."/>
            <person name="Wu D."/>
            <person name="Eisen J.A."/>
        </authorList>
    </citation>
    <scope>NUCLEOTIDE SEQUENCE [LARGE SCALE GENOMIC DNA]</scope>
    <source>
        <strain evidence="11">ATCC 33386 / NCTC 11300</strain>
    </source>
</reference>
<dbReference type="PANTHER" id="PTHR32338:SF10">
    <property type="entry name" value="N-ACETYL-GAMMA-GLUTAMYL-PHOSPHATE REDUCTASE, CHLOROPLASTIC-RELATED"/>
    <property type="match status" value="1"/>
</dbReference>
<dbReference type="GO" id="GO:0003942">
    <property type="term" value="F:N-acetyl-gamma-glutamyl-phosphate reductase activity"/>
    <property type="evidence" value="ECO:0007669"/>
    <property type="project" value="UniProtKB-UniRule"/>
</dbReference>
<dbReference type="GO" id="GO:0005737">
    <property type="term" value="C:cytoplasm"/>
    <property type="evidence" value="ECO:0007669"/>
    <property type="project" value="UniProtKB-SubCell"/>
</dbReference>
<dbReference type="GO" id="GO:0051287">
    <property type="term" value="F:NAD binding"/>
    <property type="evidence" value="ECO:0007669"/>
    <property type="project" value="InterPro"/>
</dbReference>
<evidence type="ECO:0000256" key="3">
    <source>
        <dbReference type="ARBA" id="ARBA00022605"/>
    </source>
</evidence>
<name>D1AJ72_SEBTE</name>
<dbReference type="PROSITE" id="PS01224">
    <property type="entry name" value="ARGC"/>
    <property type="match status" value="1"/>
</dbReference>
<comment type="function">
    <text evidence="7">Catalyzes the NADPH-dependent reduction of N-acetyl-5-glutamyl phosphate to yield N-acetyl-L-glutamate 5-semialdehyde.</text>
</comment>
<keyword evidence="11" id="KW-1185">Reference proteome</keyword>
<dbReference type="InterPro" id="IPR023013">
    <property type="entry name" value="AGPR_AS"/>
</dbReference>
<dbReference type="Pfam" id="PF01118">
    <property type="entry name" value="Semialdhyde_dh"/>
    <property type="match status" value="1"/>
</dbReference>
<keyword evidence="2 7" id="KW-0055">Arginine biosynthesis</keyword>
<protein>
    <recommendedName>
        <fullName evidence="7">N-acetyl-gamma-glutamyl-phosphate reductase</fullName>
        <shortName evidence="7">AGPR</shortName>
        <ecNumber evidence="7">1.2.1.38</ecNumber>
    </recommendedName>
    <alternativeName>
        <fullName evidence="7">N-acetyl-glutamate semialdehyde dehydrogenase</fullName>
        <shortName evidence="7">NAGSA dehydrogenase</shortName>
    </alternativeName>
</protein>
<comment type="similarity">
    <text evidence="7">Belongs to the NAGSA dehydrogenase family. Type 1 subfamily.</text>
</comment>
<keyword evidence="7" id="KW-0963">Cytoplasm</keyword>
<dbReference type="PANTHER" id="PTHR32338">
    <property type="entry name" value="N-ACETYL-GAMMA-GLUTAMYL-PHOSPHATE REDUCTASE, CHLOROPLASTIC-RELATED-RELATED"/>
    <property type="match status" value="1"/>
</dbReference>
<keyword evidence="3 7" id="KW-0028">Amino-acid biosynthesis</keyword>
<dbReference type="NCBIfam" id="TIGR01850">
    <property type="entry name" value="argC"/>
    <property type="match status" value="1"/>
</dbReference>
<dbReference type="eggNOG" id="COG0002">
    <property type="taxonomic scope" value="Bacteria"/>
</dbReference>
<accession>D1AJ72</accession>
<feature type="domain" description="Semialdehyde dehydrogenase NAD-binding" evidence="9">
    <location>
        <begin position="3"/>
        <end position="143"/>
    </location>
</feature>
<evidence type="ECO:0000256" key="1">
    <source>
        <dbReference type="ARBA" id="ARBA00004862"/>
    </source>
</evidence>
<evidence type="ECO:0000256" key="7">
    <source>
        <dbReference type="HAMAP-Rule" id="MF_00150"/>
    </source>
</evidence>
<dbReference type="Pfam" id="PF22698">
    <property type="entry name" value="Semialdhyde_dhC_1"/>
    <property type="match status" value="1"/>
</dbReference>
<dbReference type="CDD" id="cd23934">
    <property type="entry name" value="AGPR_1_C"/>
    <property type="match status" value="1"/>
</dbReference>
<feature type="active site" evidence="7 8">
    <location>
        <position position="151"/>
    </location>
</feature>
<dbReference type="Gene3D" id="3.30.360.10">
    <property type="entry name" value="Dihydrodipicolinate Reductase, domain 2"/>
    <property type="match status" value="1"/>
</dbReference>
<dbReference type="SUPFAM" id="SSF55347">
    <property type="entry name" value="Glyceraldehyde-3-phosphate dehydrogenase-like, C-terminal domain"/>
    <property type="match status" value="1"/>
</dbReference>
<evidence type="ECO:0000313" key="10">
    <source>
        <dbReference type="EMBL" id="ACZ08760.1"/>
    </source>
</evidence>
<evidence type="ECO:0000256" key="5">
    <source>
        <dbReference type="ARBA" id="ARBA00023002"/>
    </source>
</evidence>